<dbReference type="SMART" id="SM00457">
    <property type="entry name" value="MACPF"/>
    <property type="match status" value="1"/>
</dbReference>
<evidence type="ECO:0000256" key="17">
    <source>
        <dbReference type="ARBA" id="ARBA00022989"/>
    </source>
</evidence>
<feature type="transmembrane region" description="Helical" evidence="26">
    <location>
        <begin position="438"/>
        <end position="457"/>
    </location>
</feature>
<evidence type="ECO:0000256" key="13">
    <source>
        <dbReference type="ARBA" id="ARBA00022737"/>
    </source>
</evidence>
<dbReference type="InterPro" id="IPR003961">
    <property type="entry name" value="FN3_dom"/>
</dbReference>
<protein>
    <recommendedName>
        <fullName evidence="24">Astrotactin-2</fullName>
    </recommendedName>
</protein>
<feature type="transmembrane region" description="Helical" evidence="26">
    <location>
        <begin position="211"/>
        <end position="236"/>
    </location>
</feature>
<evidence type="ECO:0000256" key="23">
    <source>
        <dbReference type="ARBA" id="ARBA00065119"/>
    </source>
</evidence>
<dbReference type="InterPro" id="IPR020864">
    <property type="entry name" value="MACPF"/>
</dbReference>
<dbReference type="GO" id="GO:0015031">
    <property type="term" value="P:protein transport"/>
    <property type="evidence" value="ECO:0007669"/>
    <property type="project" value="UniProtKB-KW"/>
</dbReference>
<keyword evidence="9" id="KW-0245">EGF-like domain</keyword>
<dbReference type="Pfam" id="PF19441">
    <property type="entry name" value="ASTN_1_2_N"/>
    <property type="match status" value="1"/>
</dbReference>
<dbReference type="InterPro" id="IPR036116">
    <property type="entry name" value="FN3_sf"/>
</dbReference>
<evidence type="ECO:0000256" key="21">
    <source>
        <dbReference type="ARBA" id="ARBA00023329"/>
    </source>
</evidence>
<evidence type="ECO:0000256" key="12">
    <source>
        <dbReference type="ARBA" id="ARBA00022729"/>
    </source>
</evidence>
<keyword evidence="20" id="KW-0325">Glycoprotein</keyword>
<dbReference type="PANTHER" id="PTHR16592">
    <property type="entry name" value="ASTROTACTIN-1-LIKE"/>
    <property type="match status" value="1"/>
</dbReference>
<dbReference type="Ensembl" id="ENSCAFT00040016360.1">
    <property type="protein sequence ID" value="ENSCAFP00040014177.1"/>
    <property type="gene ID" value="ENSCAFG00040007986.1"/>
</dbReference>
<keyword evidence="21" id="KW-0968">Cytoplasmic vesicle</keyword>
<dbReference type="GO" id="GO:0001764">
    <property type="term" value="P:neuron migration"/>
    <property type="evidence" value="ECO:0007669"/>
    <property type="project" value="InterPro"/>
</dbReference>
<evidence type="ECO:0000256" key="19">
    <source>
        <dbReference type="ARBA" id="ARBA00023157"/>
    </source>
</evidence>
<keyword evidence="7" id="KW-0813">Transport</keyword>
<name>A0A8C0QH09_CANLF</name>
<evidence type="ECO:0000256" key="7">
    <source>
        <dbReference type="ARBA" id="ARBA00022448"/>
    </source>
</evidence>
<evidence type="ECO:0000256" key="22">
    <source>
        <dbReference type="ARBA" id="ARBA00061421"/>
    </source>
</evidence>
<keyword evidence="14" id="KW-0967">Endosome</keyword>
<dbReference type="FunFam" id="2.10.25.10:FF:000288">
    <property type="entry name" value="Astrotactin 2"/>
    <property type="match status" value="1"/>
</dbReference>
<evidence type="ECO:0000256" key="11">
    <source>
        <dbReference type="ARBA" id="ARBA00022723"/>
    </source>
</evidence>
<feature type="compositionally biased region" description="Basic residues" evidence="25">
    <location>
        <begin position="385"/>
        <end position="395"/>
    </location>
</feature>
<dbReference type="Pfam" id="PF18411">
    <property type="entry name" value="Annexin_2"/>
    <property type="match status" value="1"/>
</dbReference>
<evidence type="ECO:0000256" key="25">
    <source>
        <dbReference type="SAM" id="MobiDB-lite"/>
    </source>
</evidence>
<evidence type="ECO:0000256" key="15">
    <source>
        <dbReference type="ARBA" id="ARBA00022837"/>
    </source>
</evidence>
<dbReference type="InterPro" id="IPR045574">
    <property type="entry name" value="ASTN1_2_Fn3"/>
</dbReference>
<evidence type="ECO:0000256" key="20">
    <source>
        <dbReference type="ARBA" id="ARBA00023180"/>
    </source>
</evidence>
<keyword evidence="15" id="KW-0106">Calcium</keyword>
<dbReference type="GO" id="GO:0016020">
    <property type="term" value="C:membrane"/>
    <property type="evidence" value="ECO:0007669"/>
    <property type="project" value="UniProtKB-SubCell"/>
</dbReference>
<evidence type="ECO:0000256" key="14">
    <source>
        <dbReference type="ARBA" id="ARBA00022753"/>
    </source>
</evidence>
<feature type="domain" description="MACPF" evidence="28">
    <location>
        <begin position="813"/>
        <end position="982"/>
    </location>
</feature>
<dbReference type="CDD" id="cd00063">
    <property type="entry name" value="FN3"/>
    <property type="match status" value="1"/>
</dbReference>
<reference evidence="29" key="1">
    <citation type="submission" date="2018-10" db="EMBL/GenBank/DDBJ databases">
        <title>De novo assembly of a Great Dane genome.</title>
        <authorList>
            <person name="Kidd J.M."/>
            <person name="Pendleton A.L."/>
            <person name="Shen F."/>
            <person name="Emery S."/>
        </authorList>
    </citation>
    <scope>NUCLEOTIDE SEQUENCE [LARGE SCALE GENOMIC DNA]</scope>
    <source>
        <strain evidence="29">Great Dane</strain>
    </source>
</reference>
<feature type="region of interest" description="Disordered" evidence="25">
    <location>
        <begin position="304"/>
        <end position="351"/>
    </location>
</feature>
<feature type="compositionally biased region" description="Low complexity" evidence="25">
    <location>
        <begin position="1"/>
        <end position="10"/>
    </location>
</feature>
<evidence type="ECO:0000256" key="10">
    <source>
        <dbReference type="ARBA" id="ARBA00022692"/>
    </source>
</evidence>
<dbReference type="GO" id="GO:0005769">
    <property type="term" value="C:early endosome"/>
    <property type="evidence" value="ECO:0007669"/>
    <property type="project" value="UniProtKB-SubCell"/>
</dbReference>
<accession>A0A8C0QH09</accession>
<keyword evidence="13" id="KW-0677">Repeat</keyword>
<evidence type="ECO:0000256" key="8">
    <source>
        <dbReference type="ARBA" id="ARBA00022490"/>
    </source>
</evidence>
<evidence type="ECO:0000256" key="18">
    <source>
        <dbReference type="ARBA" id="ARBA00023136"/>
    </source>
</evidence>
<evidence type="ECO:0000256" key="26">
    <source>
        <dbReference type="SAM" id="Phobius"/>
    </source>
</evidence>
<evidence type="ECO:0000256" key="4">
    <source>
        <dbReference type="ARBA" id="ARBA00004484"/>
    </source>
</evidence>
<evidence type="ECO:0000313" key="29">
    <source>
        <dbReference type="Ensembl" id="ENSCAFP00040014177.1"/>
    </source>
</evidence>
<dbReference type="GO" id="GO:0005770">
    <property type="term" value="C:late endosome"/>
    <property type="evidence" value="ECO:0007669"/>
    <property type="project" value="UniProtKB-SubCell"/>
</dbReference>
<keyword evidence="12 27" id="KW-0732">Signal</keyword>
<evidence type="ECO:0000256" key="2">
    <source>
        <dbReference type="ARBA" id="ARBA00004141"/>
    </source>
</evidence>
<gene>
    <name evidence="29" type="primary">ASTN2</name>
</gene>
<keyword evidence="16" id="KW-0653">Protein transport</keyword>
<evidence type="ECO:0000256" key="16">
    <source>
        <dbReference type="ARBA" id="ARBA00022927"/>
    </source>
</evidence>
<evidence type="ECO:0000256" key="24">
    <source>
        <dbReference type="ARBA" id="ARBA00071694"/>
    </source>
</evidence>
<dbReference type="InterPro" id="IPR040510">
    <property type="entry name" value="ASTN_2_hairpin"/>
</dbReference>
<dbReference type="InterPro" id="IPR045575">
    <property type="entry name" value="ASTN_1_2_N"/>
</dbReference>
<dbReference type="GO" id="GO:0030136">
    <property type="term" value="C:clathrin-coated vesicle"/>
    <property type="evidence" value="ECO:0007669"/>
    <property type="project" value="UniProtKB-SubCell"/>
</dbReference>
<evidence type="ECO:0000313" key="30">
    <source>
        <dbReference type="Proteomes" id="UP000694542"/>
    </source>
</evidence>
<comment type="subcellular location">
    <subcellularLocation>
        <location evidence="5">Cytoplasm</location>
        <location evidence="5">Cell cortex</location>
    </subcellularLocation>
    <subcellularLocation>
        <location evidence="1">Cytoplasmic vesicle</location>
        <location evidence="1">Clathrin-coated vesicle</location>
    </subcellularLocation>
    <subcellularLocation>
        <location evidence="3">Early endosome</location>
    </subcellularLocation>
    <subcellularLocation>
        <location evidence="6">Late endosome</location>
    </subcellularLocation>
    <subcellularLocation>
        <location evidence="2">Membrane</location>
        <topology evidence="2">Multi-pass membrane protein</topology>
    </subcellularLocation>
    <subcellularLocation>
        <location evidence="4">Perikaryon</location>
    </subcellularLocation>
</comment>
<feature type="region of interest" description="Disordered" evidence="25">
    <location>
        <begin position="370"/>
        <end position="415"/>
    </location>
</feature>
<evidence type="ECO:0000256" key="27">
    <source>
        <dbReference type="SAM" id="SignalP"/>
    </source>
</evidence>
<reference evidence="29" key="2">
    <citation type="submission" date="2025-08" db="UniProtKB">
        <authorList>
            <consortium name="Ensembl"/>
        </authorList>
    </citation>
    <scope>IDENTIFICATION</scope>
</reference>
<keyword evidence="19" id="KW-1015">Disulfide bond</keyword>
<evidence type="ECO:0000256" key="9">
    <source>
        <dbReference type="ARBA" id="ARBA00022536"/>
    </source>
</evidence>
<evidence type="ECO:0000256" key="5">
    <source>
        <dbReference type="ARBA" id="ARBA00004544"/>
    </source>
</evidence>
<dbReference type="GO" id="GO:0046872">
    <property type="term" value="F:metal ion binding"/>
    <property type="evidence" value="ECO:0007669"/>
    <property type="project" value="UniProtKB-KW"/>
</dbReference>
<keyword evidence="18 26" id="KW-0472">Membrane</keyword>
<feature type="signal peptide" evidence="27">
    <location>
        <begin position="1"/>
        <end position="46"/>
    </location>
</feature>
<keyword evidence="17 26" id="KW-1133">Transmembrane helix</keyword>
<feature type="chain" id="PRO_5034561593" description="Astrotactin-2" evidence="27">
    <location>
        <begin position="47"/>
        <end position="1286"/>
    </location>
</feature>
<evidence type="ECO:0000256" key="6">
    <source>
        <dbReference type="ARBA" id="ARBA00004603"/>
    </source>
</evidence>
<dbReference type="SUPFAM" id="SSF49265">
    <property type="entry name" value="Fibronectin type III"/>
    <property type="match status" value="1"/>
</dbReference>
<dbReference type="PANTHER" id="PTHR16592:SF2">
    <property type="entry name" value="ASTROTACTIN-2"/>
    <property type="match status" value="1"/>
</dbReference>
<dbReference type="Pfam" id="PF19743">
    <property type="entry name" value="ASTN1_2_fn3"/>
    <property type="match status" value="1"/>
</dbReference>
<dbReference type="InterPro" id="IPR040685">
    <property type="entry name" value="Annexin-like"/>
</dbReference>
<dbReference type="Pfam" id="PF18577">
    <property type="entry name" value="ASTN_2_hairpin"/>
    <property type="match status" value="1"/>
</dbReference>
<proteinExistence type="inferred from homology"/>
<evidence type="ECO:0000256" key="1">
    <source>
        <dbReference type="ARBA" id="ARBA00004132"/>
    </source>
</evidence>
<evidence type="ECO:0000259" key="28">
    <source>
        <dbReference type="SMART" id="SM00457"/>
    </source>
</evidence>
<feature type="compositionally biased region" description="Basic and acidic residues" evidence="25">
    <location>
        <begin position="335"/>
        <end position="347"/>
    </location>
</feature>
<dbReference type="GO" id="GO:0005938">
    <property type="term" value="C:cell cortex"/>
    <property type="evidence" value="ECO:0007669"/>
    <property type="project" value="UniProtKB-SubCell"/>
</dbReference>
<feature type="region of interest" description="Disordered" evidence="25">
    <location>
        <begin position="1"/>
        <end position="32"/>
    </location>
</feature>
<dbReference type="Proteomes" id="UP000694542">
    <property type="component" value="Chromosome 11"/>
</dbReference>
<dbReference type="InterPro" id="IPR026995">
    <property type="entry name" value="Astrotactin"/>
</dbReference>
<keyword evidence="8" id="KW-0963">Cytoplasm</keyword>
<sequence>MAAGARRCSGLGSGSGPRGRPRLGFPPPPPPPLLLLLLLLPPPAAAAAAPREPDSPCRLKTVTVSALPALRDGDLGWSGGRAGAGSGAGAGAGSGSGAGAAAAAAAAAAASSGSAGPAGAAADSRLLLFVRSELPGRVAVQDDLDNTELPFFTLEMSGTAADISLVHWRQQWLENGTLYFHVSMSSAGQLARATAPTLQEPSEIVEEQLHILHISVMGGLIALLLLLLVFTVALYAQRRWQKRRRVPQKSASTEATHEIHYIPSVLLGPQARESFRASRLQAHNSVIGVPIRETPILDDYDYEDDEDLPRRTNHVSREDEFGSQVTHTLDSLGRPGEEKGDFEKKAAAEATQETVESLMQKFKESFRANTPIEIGQLQPAPRRASAGRRKRRSKSRGGISFGRTKGTSGSEADDETQLTFYTEQYRSRRRSKGLLKSPVNKTALTLIAVSSCILAMVCGTQMSCPLTVKVTLHVPEHFIADGSSFVVSEGSYLDVSDWLNPAKLSLYYQINATSPWVRDLCGQRTTDACEQLCDPETGECSCHEGYAPDPVHRHLCVRSDWGQSEGPWPYTTLERGYDLVTGEQAPEKILRSTFSLGQGLWLPVSKSFVVPPVELSINPLASCKTDVLVTEDPADVREEAMLSTYFETINDLLSSFGPVRDCSRNNGGCTRNFKCVSDRQVDSSGCVCPEELRPMKDGSGCYDHSKGIDCSDGFNGGCEQLCLQQTLPLPYDATSSTIFMFCGCVEEYKLAPDGKSCLMLSDVCEGPKCLKPDSKFNDTLFGEMLHGYNNRTQHVNQGQVFQMTFRENNFIKDFPQLADGLLVIPLPVEEQCRGVLSEPLPDLQLLTGDVRYDEAMGYPMVQQWRVRSNLYRVKLSTITLSAETTELGSKKELKSMPFITYLSGLLTAQMLSDDQLISGVEIRCEEKGRCPSTCHLCRRPGKEQLSPTPVLLEINRVVPLYTLIQDNGTKEAFKSALMSSYWCSGKGDVIDDWCRCDLSAFDASGLPNCSPLPQPVLRLSPTVEPSSTVVSLEWVDVQPAIGTKVSDYILQHKKVDEYTDTDLYTGEFLSFADDLLSGLGTSCVAAGRSHGEVPEVSIYSVIFKCLEPDGLYKFTLYAVDTRGRHSELSTVTLRTACPLVDDNKAEEIADKIYNLYNGYTSGKEQQTAYNTLMEVSASMLFRVQHHYNSHYEKFGDFVWRSEDELGPRKAHLILRRLERVSSHCSSLLRSAYIQSRVDTVPYLFCRSEEVRPAGMVWYSILKDTKITCEEKMVSMARNTYGESKGR</sequence>
<keyword evidence="10 26" id="KW-0812">Transmembrane</keyword>
<comment type="subunit">
    <text evidence="23">Interacts with ASTN1; the interaction is not calcium-dependent.</text>
</comment>
<organism evidence="29 30">
    <name type="scientific">Canis lupus familiaris</name>
    <name type="common">Dog</name>
    <name type="synonym">Canis familiaris</name>
    <dbReference type="NCBI Taxonomy" id="9615"/>
    <lineage>
        <taxon>Eukaryota</taxon>
        <taxon>Metazoa</taxon>
        <taxon>Chordata</taxon>
        <taxon>Craniata</taxon>
        <taxon>Vertebrata</taxon>
        <taxon>Euteleostomi</taxon>
        <taxon>Mammalia</taxon>
        <taxon>Eutheria</taxon>
        <taxon>Laurasiatheria</taxon>
        <taxon>Carnivora</taxon>
        <taxon>Caniformia</taxon>
        <taxon>Canidae</taxon>
        <taxon>Canis</taxon>
    </lineage>
</organism>
<dbReference type="GO" id="GO:0043204">
    <property type="term" value="C:perikaryon"/>
    <property type="evidence" value="ECO:0007669"/>
    <property type="project" value="UniProtKB-SubCell"/>
</dbReference>
<evidence type="ECO:0000256" key="3">
    <source>
        <dbReference type="ARBA" id="ARBA00004412"/>
    </source>
</evidence>
<comment type="similarity">
    <text evidence="22">Belongs to the astrotactin family.</text>
</comment>
<keyword evidence="11" id="KW-0479">Metal-binding</keyword>
<dbReference type="Gene3D" id="2.10.25.10">
    <property type="entry name" value="Laminin"/>
    <property type="match status" value="1"/>
</dbReference>